<accession>A0ABS1JHR5</accession>
<evidence type="ECO:0000256" key="1">
    <source>
        <dbReference type="SAM" id="MobiDB-lite"/>
    </source>
</evidence>
<sequence length="239" mass="25602">MSAAEARAGDAAAILIDADNLSPTAVEQAFTHMAHQGWRVTLRRAYGGHEKLVGMKDCLLRHGVRSLVNNGKGTTDALLVVDAMDLLHEGRLPPVVAIASSDADFAPLAVRLREAGHWVICFAQSGKSADLDLARCYDQLIAVEGSPGALEASPPAPPPRPARKTPARKKAAPPPPPDPVREVLESLEGFRQGREIAMNEVVKRLRAAGLMGKSATGPAFLRKNAPYVELSPNYLRLKD</sequence>
<feature type="domain" description="NYN" evidence="2">
    <location>
        <begin position="12"/>
        <end position="130"/>
    </location>
</feature>
<dbReference type="PANTHER" id="PTHR35811">
    <property type="entry name" value="SLR1870 PROTEIN"/>
    <property type="match status" value="1"/>
</dbReference>
<name>A0ABS1JHR5_9BURK</name>
<gene>
    <name evidence="3" type="ORF">JI746_01420</name>
</gene>
<protein>
    <submittedName>
        <fullName evidence="3">NYN domain-containing protein</fullName>
    </submittedName>
</protein>
<dbReference type="Proteomes" id="UP000622707">
    <property type="component" value="Unassembled WGS sequence"/>
</dbReference>
<feature type="region of interest" description="Disordered" evidence="1">
    <location>
        <begin position="147"/>
        <end position="181"/>
    </location>
</feature>
<evidence type="ECO:0000313" key="4">
    <source>
        <dbReference type="Proteomes" id="UP000622707"/>
    </source>
</evidence>
<dbReference type="PANTHER" id="PTHR35811:SF1">
    <property type="entry name" value="HTH OST-TYPE DOMAIN-CONTAINING PROTEIN"/>
    <property type="match status" value="1"/>
</dbReference>
<reference evidence="3 4" key="1">
    <citation type="journal article" date="2017" name="Int. J. Syst. Evol. Microbiol.">
        <title>Ramlibacter alkalitolerans sp. nov., alkali-tolerant bacterium isolated from soil of ginseng.</title>
        <authorList>
            <person name="Lee D.H."/>
            <person name="Cha C.J."/>
        </authorList>
    </citation>
    <scope>NUCLEOTIDE SEQUENCE [LARGE SCALE GENOMIC DNA]</scope>
    <source>
        <strain evidence="3 4">KACC 19305</strain>
    </source>
</reference>
<keyword evidence="4" id="KW-1185">Reference proteome</keyword>
<dbReference type="Pfam" id="PF01936">
    <property type="entry name" value="NYN"/>
    <property type="match status" value="1"/>
</dbReference>
<dbReference type="Gene3D" id="3.40.50.1010">
    <property type="entry name" value="5'-nuclease"/>
    <property type="match status" value="1"/>
</dbReference>
<evidence type="ECO:0000313" key="3">
    <source>
        <dbReference type="EMBL" id="MBL0423749.1"/>
    </source>
</evidence>
<evidence type="ECO:0000259" key="2">
    <source>
        <dbReference type="Pfam" id="PF01936"/>
    </source>
</evidence>
<comment type="caution">
    <text evidence="3">The sequence shown here is derived from an EMBL/GenBank/DDBJ whole genome shotgun (WGS) entry which is preliminary data.</text>
</comment>
<dbReference type="EMBL" id="JAEQND010000001">
    <property type="protein sequence ID" value="MBL0423749.1"/>
    <property type="molecule type" value="Genomic_DNA"/>
</dbReference>
<dbReference type="InterPro" id="IPR021139">
    <property type="entry name" value="NYN"/>
</dbReference>
<feature type="compositionally biased region" description="Basic residues" evidence="1">
    <location>
        <begin position="161"/>
        <end position="171"/>
    </location>
</feature>
<dbReference type="RefSeq" id="WP_201686988.1">
    <property type="nucleotide sequence ID" value="NZ_JAEQND010000001.1"/>
</dbReference>
<dbReference type="CDD" id="cd11297">
    <property type="entry name" value="PIN_LabA-like_N_1"/>
    <property type="match status" value="1"/>
</dbReference>
<organism evidence="3 4">
    <name type="scientific">Ramlibacter alkalitolerans</name>
    <dbReference type="NCBI Taxonomy" id="2039631"/>
    <lineage>
        <taxon>Bacteria</taxon>
        <taxon>Pseudomonadati</taxon>
        <taxon>Pseudomonadota</taxon>
        <taxon>Betaproteobacteria</taxon>
        <taxon>Burkholderiales</taxon>
        <taxon>Comamonadaceae</taxon>
        <taxon>Ramlibacter</taxon>
    </lineage>
</organism>
<proteinExistence type="predicted"/>